<dbReference type="InterPro" id="IPR000847">
    <property type="entry name" value="LysR_HTH_N"/>
</dbReference>
<dbReference type="OrthoDB" id="464481at2"/>
<keyword evidence="3" id="KW-0238">DNA-binding</keyword>
<dbReference type="FunFam" id="1.10.10.10:FF:000001">
    <property type="entry name" value="LysR family transcriptional regulator"/>
    <property type="match status" value="1"/>
</dbReference>
<dbReference type="PANTHER" id="PTHR30126:SF98">
    <property type="entry name" value="HTH-TYPE TRANSCRIPTIONAL ACTIVATOR BAUR"/>
    <property type="match status" value="1"/>
</dbReference>
<proteinExistence type="inferred from homology"/>
<dbReference type="GO" id="GO:0003700">
    <property type="term" value="F:DNA-binding transcription factor activity"/>
    <property type="evidence" value="ECO:0007669"/>
    <property type="project" value="InterPro"/>
</dbReference>
<dbReference type="SUPFAM" id="SSF46785">
    <property type="entry name" value="Winged helix' DNA-binding domain"/>
    <property type="match status" value="1"/>
</dbReference>
<sequence>MSRLNYKHLYYFWRVAASGSLTATAQQLHVSQSALSMQIKQLEESVGIPLFIREKRSLTLTPEGERILQYASEIFSIGETLESLINSGFSANKVHINIGVLANLSRNFVERFVEPLLTNNQATFTLHSQSMEQLLEGLSNQTLDLALTNLLPAQSKKKSRWNSLLVSRQQLAIIGPTNKPENYGEFPNGYADSHWILPTQGTEIRNIFDTLCASFSFKPQVQAEADDMAMLRLLARDSGALSVLPPVVVRDEIANNLLQVFQHLSHGYEHFYALTLQHKRHNDVVRELLQQSLGG</sequence>
<comment type="similarity">
    <text evidence="1">Belongs to the LysR transcriptional regulatory family.</text>
</comment>
<dbReference type="EMBL" id="PIPJ01000001">
    <property type="protein sequence ID" value="RUO23288.1"/>
    <property type="molecule type" value="Genomic_DNA"/>
</dbReference>
<dbReference type="Pfam" id="PF00126">
    <property type="entry name" value="HTH_1"/>
    <property type="match status" value="1"/>
</dbReference>
<protein>
    <submittedName>
        <fullName evidence="6">LysR family transcriptional regulator</fullName>
    </submittedName>
</protein>
<dbReference type="Gene3D" id="3.40.190.290">
    <property type="match status" value="1"/>
</dbReference>
<evidence type="ECO:0000313" key="7">
    <source>
        <dbReference type="Proteomes" id="UP000288395"/>
    </source>
</evidence>
<evidence type="ECO:0000256" key="1">
    <source>
        <dbReference type="ARBA" id="ARBA00009437"/>
    </source>
</evidence>
<keyword evidence="7" id="KW-1185">Reference proteome</keyword>
<dbReference type="GO" id="GO:0000976">
    <property type="term" value="F:transcription cis-regulatory region binding"/>
    <property type="evidence" value="ECO:0007669"/>
    <property type="project" value="TreeGrafter"/>
</dbReference>
<evidence type="ECO:0000256" key="2">
    <source>
        <dbReference type="ARBA" id="ARBA00023015"/>
    </source>
</evidence>
<evidence type="ECO:0000256" key="3">
    <source>
        <dbReference type="ARBA" id="ARBA00023125"/>
    </source>
</evidence>
<organism evidence="6 7">
    <name type="scientific">Aliidiomarina iranensis</name>
    <dbReference type="NCBI Taxonomy" id="1434071"/>
    <lineage>
        <taxon>Bacteria</taxon>
        <taxon>Pseudomonadati</taxon>
        <taxon>Pseudomonadota</taxon>
        <taxon>Gammaproteobacteria</taxon>
        <taxon>Alteromonadales</taxon>
        <taxon>Idiomarinaceae</taxon>
        <taxon>Aliidiomarina</taxon>
    </lineage>
</organism>
<dbReference type="InterPro" id="IPR005119">
    <property type="entry name" value="LysR_subst-bd"/>
</dbReference>
<dbReference type="InterPro" id="IPR036390">
    <property type="entry name" value="WH_DNA-bd_sf"/>
</dbReference>
<dbReference type="InterPro" id="IPR036388">
    <property type="entry name" value="WH-like_DNA-bd_sf"/>
</dbReference>
<dbReference type="Gene3D" id="1.10.10.10">
    <property type="entry name" value="Winged helix-like DNA-binding domain superfamily/Winged helix DNA-binding domain"/>
    <property type="match status" value="1"/>
</dbReference>
<name>A0A432W270_9GAMM</name>
<accession>A0A432W270</accession>
<dbReference type="RefSeq" id="WP_126764831.1">
    <property type="nucleotide sequence ID" value="NZ_PIPJ01000001.1"/>
</dbReference>
<keyword evidence="2" id="KW-0805">Transcription regulation</keyword>
<dbReference type="Proteomes" id="UP000288395">
    <property type="component" value="Unassembled WGS sequence"/>
</dbReference>
<dbReference type="CDD" id="cd05466">
    <property type="entry name" value="PBP2_LTTR_substrate"/>
    <property type="match status" value="1"/>
</dbReference>
<feature type="domain" description="HTH lysR-type" evidence="5">
    <location>
        <begin position="4"/>
        <end position="61"/>
    </location>
</feature>
<dbReference type="PRINTS" id="PR00039">
    <property type="entry name" value="HTHLYSR"/>
</dbReference>
<dbReference type="AlphaFoldDB" id="A0A432W270"/>
<reference evidence="7" key="1">
    <citation type="journal article" date="2018" name="Front. Microbiol.">
        <title>Genome-Based Analysis Reveals the Taxonomy and Diversity of the Family Idiomarinaceae.</title>
        <authorList>
            <person name="Liu Y."/>
            <person name="Lai Q."/>
            <person name="Shao Z."/>
        </authorList>
    </citation>
    <scope>NUCLEOTIDE SEQUENCE [LARGE SCALE GENOMIC DNA]</scope>
    <source>
        <strain evidence="7">GBPy7</strain>
    </source>
</reference>
<evidence type="ECO:0000256" key="4">
    <source>
        <dbReference type="ARBA" id="ARBA00023163"/>
    </source>
</evidence>
<keyword evidence="4" id="KW-0804">Transcription</keyword>
<evidence type="ECO:0000259" key="5">
    <source>
        <dbReference type="PROSITE" id="PS50931"/>
    </source>
</evidence>
<gene>
    <name evidence="6" type="ORF">CWE08_01150</name>
</gene>
<evidence type="ECO:0000313" key="6">
    <source>
        <dbReference type="EMBL" id="RUO23288.1"/>
    </source>
</evidence>
<comment type="caution">
    <text evidence="6">The sequence shown here is derived from an EMBL/GenBank/DDBJ whole genome shotgun (WGS) entry which is preliminary data.</text>
</comment>
<dbReference type="SUPFAM" id="SSF53850">
    <property type="entry name" value="Periplasmic binding protein-like II"/>
    <property type="match status" value="1"/>
</dbReference>
<dbReference type="Pfam" id="PF03466">
    <property type="entry name" value="LysR_substrate"/>
    <property type="match status" value="1"/>
</dbReference>
<dbReference type="PROSITE" id="PS50931">
    <property type="entry name" value="HTH_LYSR"/>
    <property type="match status" value="1"/>
</dbReference>
<dbReference type="PANTHER" id="PTHR30126">
    <property type="entry name" value="HTH-TYPE TRANSCRIPTIONAL REGULATOR"/>
    <property type="match status" value="1"/>
</dbReference>